<reference evidence="2 3" key="1">
    <citation type="journal article" date="2016" name="Nat. Commun.">
        <title>Thousands of microbial genomes shed light on interconnected biogeochemical processes in an aquifer system.</title>
        <authorList>
            <person name="Anantharaman K."/>
            <person name="Brown C.T."/>
            <person name="Hug L.A."/>
            <person name="Sharon I."/>
            <person name="Castelle C.J."/>
            <person name="Probst A.J."/>
            <person name="Thomas B.C."/>
            <person name="Singh A."/>
            <person name="Wilkins M.J."/>
            <person name="Karaoz U."/>
            <person name="Brodie E.L."/>
            <person name="Williams K.H."/>
            <person name="Hubbard S.S."/>
            <person name="Banfield J.F."/>
        </authorList>
    </citation>
    <scope>NUCLEOTIDE SEQUENCE [LARGE SCALE GENOMIC DNA]</scope>
</reference>
<feature type="transmembrane region" description="Helical" evidence="1">
    <location>
        <begin position="90"/>
        <end position="108"/>
    </location>
</feature>
<organism evidence="2 3">
    <name type="scientific">Candidatus Woesebacteria bacterium RIFCSPHIGHO2_01_FULL_38_9</name>
    <dbReference type="NCBI Taxonomy" id="1802492"/>
    <lineage>
        <taxon>Bacteria</taxon>
        <taxon>Candidatus Woeseibacteriota</taxon>
    </lineage>
</organism>
<proteinExistence type="predicted"/>
<comment type="caution">
    <text evidence="2">The sequence shown here is derived from an EMBL/GenBank/DDBJ whole genome shotgun (WGS) entry which is preliminary data.</text>
</comment>
<keyword evidence="1" id="KW-0812">Transmembrane</keyword>
<dbReference type="AlphaFoldDB" id="A0A1F7Y2H2"/>
<accession>A0A1F7Y2H2</accession>
<sequence>MKKETLIVIFYSLYFIWLLAITFLTGNLQILNYFSIVVVLFYFAFLREKGDLWWFWLGALIPIIIGMVFTPKLQPKLDLTILTYTPAWLPLAWGTTFVALRKFFILIINR</sequence>
<evidence type="ECO:0000313" key="2">
    <source>
        <dbReference type="EMBL" id="OGM21513.1"/>
    </source>
</evidence>
<feature type="transmembrane region" description="Helical" evidence="1">
    <location>
        <begin position="7"/>
        <end position="24"/>
    </location>
</feature>
<keyword evidence="1" id="KW-0472">Membrane</keyword>
<dbReference type="Proteomes" id="UP000178419">
    <property type="component" value="Unassembled WGS sequence"/>
</dbReference>
<name>A0A1F7Y2H2_9BACT</name>
<gene>
    <name evidence="2" type="ORF">A2714_00135</name>
</gene>
<protein>
    <submittedName>
        <fullName evidence="2">Uncharacterized protein</fullName>
    </submittedName>
</protein>
<evidence type="ECO:0000256" key="1">
    <source>
        <dbReference type="SAM" id="Phobius"/>
    </source>
</evidence>
<dbReference type="EMBL" id="MGGE01000014">
    <property type="protein sequence ID" value="OGM21513.1"/>
    <property type="molecule type" value="Genomic_DNA"/>
</dbReference>
<feature type="transmembrane region" description="Helical" evidence="1">
    <location>
        <begin position="53"/>
        <end position="70"/>
    </location>
</feature>
<evidence type="ECO:0000313" key="3">
    <source>
        <dbReference type="Proteomes" id="UP000178419"/>
    </source>
</evidence>
<feature type="transmembrane region" description="Helical" evidence="1">
    <location>
        <begin position="30"/>
        <end position="46"/>
    </location>
</feature>
<keyword evidence="1" id="KW-1133">Transmembrane helix</keyword>